<sequence>APATPAVFQHALVAELAEARPLRDNAFKVDLTCRLALDVLGELTARRPARTG</sequence>
<protein>
    <submittedName>
        <fullName evidence="1">Xanthine dehydrogenase family protein subunit M</fullName>
    </submittedName>
</protein>
<proteinExistence type="predicted"/>
<dbReference type="AlphaFoldDB" id="A0A6G3T0M8"/>
<feature type="non-terminal residue" evidence="1">
    <location>
        <position position="1"/>
    </location>
</feature>
<name>A0A6G3T0M8_STRAQ</name>
<evidence type="ECO:0000313" key="1">
    <source>
        <dbReference type="EMBL" id="NEB88158.1"/>
    </source>
</evidence>
<reference evidence="1" key="1">
    <citation type="submission" date="2020-01" db="EMBL/GenBank/DDBJ databases">
        <title>Insect and environment-associated Actinomycetes.</title>
        <authorList>
            <person name="Currrie C."/>
            <person name="Chevrette M."/>
            <person name="Carlson C."/>
            <person name="Stubbendieck R."/>
            <person name="Wendt-Pienkowski E."/>
        </authorList>
    </citation>
    <scope>NUCLEOTIDE SEQUENCE</scope>
    <source>
        <strain evidence="1">SID505</strain>
    </source>
</reference>
<comment type="caution">
    <text evidence="1">The sequence shown here is derived from an EMBL/GenBank/DDBJ whole genome shotgun (WGS) entry which is preliminary data.</text>
</comment>
<gene>
    <name evidence="1" type="ORF">G3I43_28910</name>
</gene>
<organism evidence="1">
    <name type="scientific">Streptomyces anulatus</name>
    <name type="common">Streptomyces chrysomallus</name>
    <dbReference type="NCBI Taxonomy" id="1892"/>
    <lineage>
        <taxon>Bacteria</taxon>
        <taxon>Bacillati</taxon>
        <taxon>Actinomycetota</taxon>
        <taxon>Actinomycetes</taxon>
        <taxon>Kitasatosporales</taxon>
        <taxon>Streptomycetaceae</taxon>
        <taxon>Streptomyces</taxon>
    </lineage>
</organism>
<dbReference type="EMBL" id="JAAGMK010000836">
    <property type="protein sequence ID" value="NEB88158.1"/>
    <property type="molecule type" value="Genomic_DNA"/>
</dbReference>
<accession>A0A6G3T0M8</accession>